<dbReference type="SMART" id="SM00456">
    <property type="entry name" value="WW"/>
    <property type="match status" value="3"/>
</dbReference>
<evidence type="ECO:0000313" key="11">
    <source>
        <dbReference type="EMBL" id="RMZ94174.1"/>
    </source>
</evidence>
<evidence type="ECO:0000256" key="5">
    <source>
        <dbReference type="ARBA" id="ARBA00022737"/>
    </source>
</evidence>
<dbReference type="GO" id="GO:0006511">
    <property type="term" value="P:ubiquitin-dependent protein catabolic process"/>
    <property type="evidence" value="ECO:0007669"/>
    <property type="project" value="TreeGrafter"/>
</dbReference>
<comment type="catalytic activity">
    <reaction evidence="1">
        <text>S-ubiquitinyl-[E2 ubiquitin-conjugating enzyme]-L-cysteine + [acceptor protein]-L-lysine = [E2 ubiquitin-conjugating enzyme]-L-cysteine + N(6)-ubiquitinyl-[acceptor protein]-L-lysine.</text>
        <dbReference type="EC" id="2.3.2.26"/>
    </reaction>
</comment>
<evidence type="ECO:0000256" key="4">
    <source>
        <dbReference type="ARBA" id="ARBA00022679"/>
    </source>
</evidence>
<evidence type="ECO:0000256" key="6">
    <source>
        <dbReference type="ARBA" id="ARBA00022786"/>
    </source>
</evidence>
<feature type="domain" description="HECT" evidence="10">
    <location>
        <begin position="372"/>
        <end position="424"/>
    </location>
</feature>
<gene>
    <name evidence="11" type="ORF">BpHYR1_042966</name>
</gene>
<dbReference type="FunFam" id="2.20.70.10:FF:000017">
    <property type="entry name" value="E3 ubiquitin-protein ligase"/>
    <property type="match status" value="1"/>
</dbReference>
<name>A0A3M7P668_BRAPC</name>
<dbReference type="GO" id="GO:0048814">
    <property type="term" value="P:regulation of dendrite morphogenesis"/>
    <property type="evidence" value="ECO:0007669"/>
    <property type="project" value="TreeGrafter"/>
</dbReference>
<dbReference type="InterPro" id="IPR035983">
    <property type="entry name" value="Hect_E3_ubiquitin_ligase"/>
</dbReference>
<reference evidence="11 12" key="1">
    <citation type="journal article" date="2018" name="Sci. Rep.">
        <title>Genomic signatures of local adaptation to the degree of environmental predictability in rotifers.</title>
        <authorList>
            <person name="Franch-Gras L."/>
            <person name="Hahn C."/>
            <person name="Garcia-Roger E.M."/>
            <person name="Carmona M.J."/>
            <person name="Serra M."/>
            <person name="Gomez A."/>
        </authorList>
    </citation>
    <scope>NUCLEOTIDE SEQUENCE [LARGE SCALE GENOMIC DNA]</scope>
    <source>
        <strain evidence="11">HYR1</strain>
    </source>
</reference>
<dbReference type="GO" id="GO:0016874">
    <property type="term" value="F:ligase activity"/>
    <property type="evidence" value="ECO:0007669"/>
    <property type="project" value="UniProtKB-KW"/>
</dbReference>
<dbReference type="Gene3D" id="3.90.1750.10">
    <property type="entry name" value="Hect, E3 ligase catalytic domains"/>
    <property type="match status" value="1"/>
</dbReference>
<organism evidence="11 12">
    <name type="scientific">Brachionus plicatilis</name>
    <name type="common">Marine rotifer</name>
    <name type="synonym">Brachionus muelleri</name>
    <dbReference type="NCBI Taxonomy" id="10195"/>
    <lineage>
        <taxon>Eukaryota</taxon>
        <taxon>Metazoa</taxon>
        <taxon>Spiralia</taxon>
        <taxon>Gnathifera</taxon>
        <taxon>Rotifera</taxon>
        <taxon>Eurotatoria</taxon>
        <taxon>Monogononta</taxon>
        <taxon>Pseudotrocha</taxon>
        <taxon>Ploima</taxon>
        <taxon>Brachionidae</taxon>
        <taxon>Brachionus</taxon>
    </lineage>
</organism>
<dbReference type="PROSITE" id="PS50020">
    <property type="entry name" value="WW_DOMAIN_2"/>
    <property type="match status" value="3"/>
</dbReference>
<dbReference type="OrthoDB" id="423283at2759"/>
<dbReference type="Pfam" id="PF00397">
    <property type="entry name" value="WW"/>
    <property type="match status" value="3"/>
</dbReference>
<evidence type="ECO:0000256" key="7">
    <source>
        <dbReference type="PROSITE-ProRule" id="PRU00104"/>
    </source>
</evidence>
<feature type="region of interest" description="Disordered" evidence="8">
    <location>
        <begin position="145"/>
        <end position="232"/>
    </location>
</feature>
<dbReference type="InterPro" id="IPR050409">
    <property type="entry name" value="E3_ubiq-protein_ligase"/>
</dbReference>
<comment type="caution">
    <text evidence="7">Lacks conserved residue(s) required for the propagation of feature annotation.</text>
</comment>
<dbReference type="EC" id="2.3.2.26" evidence="3"/>
<evidence type="ECO:0000256" key="1">
    <source>
        <dbReference type="ARBA" id="ARBA00000885"/>
    </source>
</evidence>
<dbReference type="AlphaFoldDB" id="A0A3M7P668"/>
<dbReference type="InterPro" id="IPR001202">
    <property type="entry name" value="WW_dom"/>
</dbReference>
<dbReference type="GO" id="GO:0005737">
    <property type="term" value="C:cytoplasm"/>
    <property type="evidence" value="ECO:0007669"/>
    <property type="project" value="TreeGrafter"/>
</dbReference>
<feature type="region of interest" description="Disordered" evidence="8">
    <location>
        <begin position="65"/>
        <end position="118"/>
    </location>
</feature>
<feature type="domain" description="WW" evidence="9">
    <location>
        <begin position="227"/>
        <end position="260"/>
    </location>
</feature>
<keyword evidence="6 7" id="KW-0833">Ubl conjugation pathway</keyword>
<feature type="compositionally biased region" description="Low complexity" evidence="8">
    <location>
        <begin position="99"/>
        <end position="112"/>
    </location>
</feature>
<dbReference type="InterPro" id="IPR000569">
    <property type="entry name" value="HECT_dom"/>
</dbReference>
<proteinExistence type="predicted"/>
<dbReference type="Proteomes" id="UP000276133">
    <property type="component" value="Unassembled WGS sequence"/>
</dbReference>
<dbReference type="GO" id="GO:0016567">
    <property type="term" value="P:protein ubiquitination"/>
    <property type="evidence" value="ECO:0007669"/>
    <property type="project" value="UniProtKB-UniPathway"/>
</dbReference>
<feature type="domain" description="WW" evidence="9">
    <location>
        <begin position="112"/>
        <end position="145"/>
    </location>
</feature>
<feature type="compositionally biased region" description="Polar residues" evidence="8">
    <location>
        <begin position="167"/>
        <end position="176"/>
    </location>
</feature>
<evidence type="ECO:0000256" key="8">
    <source>
        <dbReference type="SAM" id="MobiDB-lite"/>
    </source>
</evidence>
<dbReference type="Gene3D" id="2.20.70.10">
    <property type="match status" value="2"/>
</dbReference>
<feature type="domain" description="WW" evidence="9">
    <location>
        <begin position="276"/>
        <end position="309"/>
    </location>
</feature>
<dbReference type="EMBL" id="REGN01013240">
    <property type="protein sequence ID" value="RMZ94174.1"/>
    <property type="molecule type" value="Genomic_DNA"/>
</dbReference>
<accession>A0A3M7P668</accession>
<evidence type="ECO:0000259" key="9">
    <source>
        <dbReference type="PROSITE" id="PS50020"/>
    </source>
</evidence>
<keyword evidence="5" id="KW-0677">Repeat</keyword>
<evidence type="ECO:0000259" key="10">
    <source>
        <dbReference type="PROSITE" id="PS50237"/>
    </source>
</evidence>
<keyword evidence="11" id="KW-0436">Ligase</keyword>
<protein>
    <recommendedName>
        <fullName evidence="3">HECT-type E3 ubiquitin transferase</fullName>
        <ecNumber evidence="3">2.3.2.26</ecNumber>
    </recommendedName>
</protein>
<feature type="compositionally biased region" description="Low complexity" evidence="8">
    <location>
        <begin position="191"/>
        <end position="216"/>
    </location>
</feature>
<feature type="compositionally biased region" description="Polar residues" evidence="8">
    <location>
        <begin position="65"/>
        <end position="98"/>
    </location>
</feature>
<keyword evidence="4" id="KW-0808">Transferase</keyword>
<dbReference type="SUPFAM" id="SSF51045">
    <property type="entry name" value="WW domain"/>
    <property type="match status" value="3"/>
</dbReference>
<dbReference type="InterPro" id="IPR036020">
    <property type="entry name" value="WW_dom_sf"/>
</dbReference>
<comment type="caution">
    <text evidence="11">The sequence shown here is derived from an EMBL/GenBank/DDBJ whole genome shotgun (WGS) entry which is preliminary data.</text>
</comment>
<dbReference type="UniPathway" id="UPA00143"/>
<comment type="pathway">
    <text evidence="2">Protein modification; protein ubiquitination.</text>
</comment>
<dbReference type="PANTHER" id="PTHR11254">
    <property type="entry name" value="HECT DOMAIN UBIQUITIN-PROTEIN LIGASE"/>
    <property type="match status" value="1"/>
</dbReference>
<keyword evidence="12" id="KW-1185">Reference proteome</keyword>
<evidence type="ECO:0000256" key="2">
    <source>
        <dbReference type="ARBA" id="ARBA00004906"/>
    </source>
</evidence>
<dbReference type="GO" id="GO:0061630">
    <property type="term" value="F:ubiquitin protein ligase activity"/>
    <property type="evidence" value="ECO:0007669"/>
    <property type="project" value="UniProtKB-EC"/>
</dbReference>
<dbReference type="PROSITE" id="PS01159">
    <property type="entry name" value="WW_DOMAIN_1"/>
    <property type="match status" value="3"/>
</dbReference>
<dbReference type="SUPFAM" id="SSF56204">
    <property type="entry name" value="Hect, E3 ligase catalytic domain"/>
    <property type="match status" value="1"/>
</dbReference>
<sequence>MGKVNIPLDNSRVIILNDSDPNALTKIDFPLEKKSLFSKARGKLNLMIHFVSSVQNIDQILTENSAQSTQTSRMSLNPETSSVPENPVSRSRSGSTITNASAASNMNALNNSPLPTGWEQRFDQNGRIYYVDHVNKTTTWIRPALRPTPALTSSNSANSSEESNESTVQANQASSMSRHHFNDDVNESNPNGTDETNTSSSESSESQPSSSNDGSNANGIRPKPNEAALPSGWDFSFSDKGRMFFIDHVNKTTTWVDPRTGKPSPQPALDFESRIGPLPAGWEERRHTDGRIFYIDHTNKRTQWEDPRLQKFAGPAVPYSRDYKQKFDHYRRLLPAPPPKGSQYGGIDKYFIRVRRSNILEDSFSKIISEKHPELFRMALWVEFEGEKSYDYGGVSREWFHVLSKEIFNPYYGLFEYSAIIERN</sequence>
<dbReference type="STRING" id="10195.A0A3M7P668"/>
<evidence type="ECO:0000256" key="3">
    <source>
        <dbReference type="ARBA" id="ARBA00012485"/>
    </source>
</evidence>
<dbReference type="CDD" id="cd00201">
    <property type="entry name" value="WW"/>
    <property type="match status" value="3"/>
</dbReference>
<evidence type="ECO:0000313" key="12">
    <source>
        <dbReference type="Proteomes" id="UP000276133"/>
    </source>
</evidence>
<dbReference type="PANTHER" id="PTHR11254:SF440">
    <property type="entry name" value="E3 UBIQUITIN-PROTEIN LIGASE NEDD-4"/>
    <property type="match status" value="1"/>
</dbReference>
<dbReference type="PROSITE" id="PS50237">
    <property type="entry name" value="HECT"/>
    <property type="match status" value="1"/>
</dbReference>